<reference evidence="2 3" key="1">
    <citation type="journal article" date="2021" name="Environ. Microbiol.">
        <title>Gene family expansions and transcriptome signatures uncover fungal adaptations to wood decay.</title>
        <authorList>
            <person name="Hage H."/>
            <person name="Miyauchi S."/>
            <person name="Viragh M."/>
            <person name="Drula E."/>
            <person name="Min B."/>
            <person name="Chaduli D."/>
            <person name="Navarro D."/>
            <person name="Favel A."/>
            <person name="Norest M."/>
            <person name="Lesage-Meessen L."/>
            <person name="Balint B."/>
            <person name="Merenyi Z."/>
            <person name="de Eugenio L."/>
            <person name="Morin E."/>
            <person name="Martinez A.T."/>
            <person name="Baldrian P."/>
            <person name="Stursova M."/>
            <person name="Martinez M.J."/>
            <person name="Novotny C."/>
            <person name="Magnuson J.K."/>
            <person name="Spatafora J.W."/>
            <person name="Maurice S."/>
            <person name="Pangilinan J."/>
            <person name="Andreopoulos W."/>
            <person name="LaButti K."/>
            <person name="Hundley H."/>
            <person name="Na H."/>
            <person name="Kuo A."/>
            <person name="Barry K."/>
            <person name="Lipzen A."/>
            <person name="Henrissat B."/>
            <person name="Riley R."/>
            <person name="Ahrendt S."/>
            <person name="Nagy L.G."/>
            <person name="Grigoriev I.V."/>
            <person name="Martin F."/>
            <person name="Rosso M.N."/>
        </authorList>
    </citation>
    <scope>NUCLEOTIDE SEQUENCE [LARGE SCALE GENOMIC DNA]</scope>
    <source>
        <strain evidence="2 3">CIRM-BRFM 1785</strain>
    </source>
</reference>
<sequence length="567" mass="62855">MGQRHQAFLIARVVPHGSKDGRPRYRCIAVFHHQYCCGSLVLSAVDRLLPLLKQKENAEVVKAEIQNIQGKYGRCKQEPKLPDFPCPFTASLLGLAWTMDKGEERRGWPYVSGVSFTWVKMPADSRPWAPDCDNNDGITVIDVTDPGSPAYCFMSGEGSMRPITARGYMLYYDDIGDVPAHTLRAFDRIPLVTQDIIDEAWPPQDKLEGAETGPSTDGDNFPRDTANSLISSLAELSLGLALDQAISIGDTSDIERLLLQPEKVDLVRSHLQRHKPFPNSALSLLEAVLADEHDSEAVNLSGFNLSGEQLLQVLSSHNEAVRTLNISFNEVITSEGMSKLLAAMPCLRRLVLIGCTSIMDDDLCDLMRTEPELFYTLDTLLHPMLLEIKEPPQWPVAFTFAGSFDMPGEMRGCCLPVFTPTSVVQSLLDFHDMAMAFLQLSGLKSASRGGMTAQAAFTAVREPDVRWSRRALAAAPLFGVDEWNMPPNWVCISHYGDCELPAATAFQYAFVKHNRASHSPDGKAVKASVQYFDLPGFLTMLKRERRPPVDKVLAAQLSRRLLSKEES</sequence>
<gene>
    <name evidence="2" type="ORF">C8Q71DRAFT_844614</name>
</gene>
<feature type="region of interest" description="Disordered" evidence="1">
    <location>
        <begin position="202"/>
        <end position="224"/>
    </location>
</feature>
<comment type="caution">
    <text evidence="2">The sequence shown here is derived from an EMBL/GenBank/DDBJ whole genome shotgun (WGS) entry which is preliminary data.</text>
</comment>
<dbReference type="Gene3D" id="3.80.10.10">
    <property type="entry name" value="Ribonuclease Inhibitor"/>
    <property type="match status" value="1"/>
</dbReference>
<dbReference type="InterPro" id="IPR032675">
    <property type="entry name" value="LRR_dom_sf"/>
</dbReference>
<organism evidence="2 3">
    <name type="scientific">Rhodofomes roseus</name>
    <dbReference type="NCBI Taxonomy" id="34475"/>
    <lineage>
        <taxon>Eukaryota</taxon>
        <taxon>Fungi</taxon>
        <taxon>Dikarya</taxon>
        <taxon>Basidiomycota</taxon>
        <taxon>Agaricomycotina</taxon>
        <taxon>Agaricomycetes</taxon>
        <taxon>Polyporales</taxon>
        <taxon>Rhodofomes</taxon>
    </lineage>
</organism>
<evidence type="ECO:0000313" key="2">
    <source>
        <dbReference type="EMBL" id="KAH9843748.1"/>
    </source>
</evidence>
<proteinExistence type="predicted"/>
<dbReference type="RefSeq" id="XP_047784558.1">
    <property type="nucleotide sequence ID" value="XM_047926592.1"/>
</dbReference>
<keyword evidence="3" id="KW-1185">Reference proteome</keyword>
<dbReference type="SUPFAM" id="SSF52047">
    <property type="entry name" value="RNI-like"/>
    <property type="match status" value="1"/>
</dbReference>
<accession>A0ABQ8KXG8</accession>
<protein>
    <submittedName>
        <fullName evidence="2">Uncharacterized protein</fullName>
    </submittedName>
</protein>
<dbReference type="GeneID" id="72007324"/>
<name>A0ABQ8KXG8_9APHY</name>
<evidence type="ECO:0000313" key="3">
    <source>
        <dbReference type="Proteomes" id="UP000814176"/>
    </source>
</evidence>
<evidence type="ECO:0000256" key="1">
    <source>
        <dbReference type="SAM" id="MobiDB-lite"/>
    </source>
</evidence>
<dbReference type="EMBL" id="JADCUA010000001">
    <property type="protein sequence ID" value="KAH9843748.1"/>
    <property type="molecule type" value="Genomic_DNA"/>
</dbReference>
<dbReference type="Proteomes" id="UP000814176">
    <property type="component" value="Unassembled WGS sequence"/>
</dbReference>